<geneLocation type="plasmid" evidence="2">
    <name>pMaq22A_3p DNA</name>
</geneLocation>
<dbReference type="AlphaFoldDB" id="A0A0C6FCC3"/>
<dbReference type="RefSeq" id="WP_060851378.1">
    <property type="nucleotide sequence ID" value="NZ_AP014707.1"/>
</dbReference>
<gene>
    <name evidence="1" type="ORF">Maq22A_3p50430</name>
</gene>
<keyword evidence="1" id="KW-0614">Plasmid</keyword>
<evidence type="ECO:0000313" key="1">
    <source>
        <dbReference type="EMBL" id="BAQ50336.1"/>
    </source>
</evidence>
<dbReference type="KEGG" id="maqu:Maq22A_3p50430"/>
<reference evidence="2" key="2">
    <citation type="submission" date="2015-01" db="EMBL/GenBank/DDBJ databases">
        <title>Complete genome sequence of Methylobacterium aquaticum strain 22A.</title>
        <authorList>
            <person name="Tani A."/>
            <person name="Ogura Y."/>
            <person name="Hayashi T."/>
        </authorList>
    </citation>
    <scope>NUCLEOTIDE SEQUENCE [LARGE SCALE GENOMIC DNA]</scope>
    <source>
        <strain evidence="2">MA-22A</strain>
        <plasmid evidence="2">Plasmid pMaq22A_3p DNA</plasmid>
    </source>
</reference>
<accession>A0A0C6FCC3</accession>
<reference evidence="1 2" key="1">
    <citation type="journal article" date="2015" name="Genome Announc.">
        <title>Complete Genome Sequence of Methylobacterium aquaticum Strain 22A, Isolated from Racomitrium japonicum Moss.</title>
        <authorList>
            <person name="Tani A."/>
            <person name="Ogura Y."/>
            <person name="Hayashi T."/>
            <person name="Kimbara K."/>
        </authorList>
    </citation>
    <scope>NUCLEOTIDE SEQUENCE [LARGE SCALE GENOMIC DNA]</scope>
    <source>
        <strain evidence="1 2">MA-22A</strain>
        <plasmid evidence="2">Plasmid pMaq22A_3p DNA</plasmid>
    </source>
</reference>
<dbReference type="Proteomes" id="UP000061432">
    <property type="component" value="Plasmid pMaq22A_3p"/>
</dbReference>
<evidence type="ECO:0000313" key="2">
    <source>
        <dbReference type="Proteomes" id="UP000061432"/>
    </source>
</evidence>
<name>A0A0C6FCC3_9HYPH</name>
<protein>
    <submittedName>
        <fullName evidence="1">Uncharacterized protein</fullName>
    </submittedName>
</protein>
<dbReference type="PATRIC" id="fig|270351.10.peg.7521"/>
<dbReference type="EMBL" id="AP014707">
    <property type="protein sequence ID" value="BAQ50336.1"/>
    <property type="molecule type" value="Genomic_DNA"/>
</dbReference>
<sequence>MKLADLDAATALQRDLQRAQHDLAELQKLVWSDEAKRARADKGPDEGVSLSITTVRLGTLYLTLDPDDTIFQAIENRLEIRIREAAEKLRRLGVEVPQDVAA</sequence>
<organism evidence="1 2">
    <name type="scientific">Methylobacterium aquaticum</name>
    <dbReference type="NCBI Taxonomy" id="270351"/>
    <lineage>
        <taxon>Bacteria</taxon>
        <taxon>Pseudomonadati</taxon>
        <taxon>Pseudomonadota</taxon>
        <taxon>Alphaproteobacteria</taxon>
        <taxon>Hyphomicrobiales</taxon>
        <taxon>Methylobacteriaceae</taxon>
        <taxon>Methylobacterium</taxon>
    </lineage>
</organism>
<proteinExistence type="predicted"/>